<dbReference type="AlphaFoldDB" id="A0A917WTE7"/>
<evidence type="ECO:0000313" key="1">
    <source>
        <dbReference type="EMBL" id="GGM30485.1"/>
    </source>
</evidence>
<organism evidence="1 2">
    <name type="scientific">Paraliobacillus quinghaiensis</name>
    <dbReference type="NCBI Taxonomy" id="470815"/>
    <lineage>
        <taxon>Bacteria</taxon>
        <taxon>Bacillati</taxon>
        <taxon>Bacillota</taxon>
        <taxon>Bacilli</taxon>
        <taxon>Bacillales</taxon>
        <taxon>Bacillaceae</taxon>
        <taxon>Paraliobacillus</taxon>
    </lineage>
</organism>
<keyword evidence="2" id="KW-1185">Reference proteome</keyword>
<sequence>MNYMYRNNMPQQMMGHNQMDHSEVMHVMVMEPFVFKAASSLIEKYVVIETTRGSISGVLTDAKPDHVVVKQRDSLFFIRLCEIIWIMPE</sequence>
<reference evidence="1" key="1">
    <citation type="journal article" date="2014" name="Int. J. Syst. Evol. Microbiol.">
        <title>Complete genome sequence of Corynebacterium casei LMG S-19264T (=DSM 44701T), isolated from a smear-ripened cheese.</title>
        <authorList>
            <consortium name="US DOE Joint Genome Institute (JGI-PGF)"/>
            <person name="Walter F."/>
            <person name="Albersmeier A."/>
            <person name="Kalinowski J."/>
            <person name="Ruckert C."/>
        </authorList>
    </citation>
    <scope>NUCLEOTIDE SEQUENCE</scope>
    <source>
        <strain evidence="1">CGMCC 1.6333</strain>
    </source>
</reference>
<dbReference type="Pfam" id="PF10842">
    <property type="entry name" value="DUF2642"/>
    <property type="match status" value="1"/>
</dbReference>
<dbReference type="InterPro" id="IPR020139">
    <property type="entry name" value="DUF2642"/>
</dbReference>
<dbReference type="EMBL" id="BMLG01000006">
    <property type="protein sequence ID" value="GGM30485.1"/>
    <property type="molecule type" value="Genomic_DNA"/>
</dbReference>
<name>A0A917WTE7_9BACI</name>
<evidence type="ECO:0008006" key="3">
    <source>
        <dbReference type="Google" id="ProtNLM"/>
    </source>
</evidence>
<accession>A0A917WTE7</accession>
<evidence type="ECO:0000313" key="2">
    <source>
        <dbReference type="Proteomes" id="UP000618460"/>
    </source>
</evidence>
<reference evidence="1" key="2">
    <citation type="submission" date="2020-09" db="EMBL/GenBank/DDBJ databases">
        <authorList>
            <person name="Sun Q."/>
            <person name="Zhou Y."/>
        </authorList>
    </citation>
    <scope>NUCLEOTIDE SEQUENCE</scope>
    <source>
        <strain evidence="1">CGMCC 1.6333</strain>
    </source>
</reference>
<dbReference type="Proteomes" id="UP000618460">
    <property type="component" value="Unassembled WGS sequence"/>
</dbReference>
<proteinExistence type="predicted"/>
<dbReference type="RefSeq" id="WP_229666670.1">
    <property type="nucleotide sequence ID" value="NZ_BMLG01000006.1"/>
</dbReference>
<comment type="caution">
    <text evidence="1">The sequence shown here is derived from an EMBL/GenBank/DDBJ whole genome shotgun (WGS) entry which is preliminary data.</text>
</comment>
<protein>
    <recommendedName>
        <fullName evidence="3">DUF2642 domain-containing protein</fullName>
    </recommendedName>
</protein>
<gene>
    <name evidence="1" type="ORF">GCM10011351_15790</name>
</gene>